<dbReference type="EMBL" id="VSRR010030193">
    <property type="protein sequence ID" value="MPC69903.1"/>
    <property type="molecule type" value="Genomic_DNA"/>
</dbReference>
<evidence type="ECO:0000256" key="1">
    <source>
        <dbReference type="SAM" id="MobiDB-lite"/>
    </source>
</evidence>
<accession>A0A5B7HI92</accession>
<proteinExistence type="predicted"/>
<dbReference type="AlphaFoldDB" id="A0A5B7HI92"/>
<gene>
    <name evidence="3" type="ORF">E2C01_064137</name>
</gene>
<protein>
    <submittedName>
        <fullName evidence="3">Uncharacterized protein</fullName>
    </submittedName>
</protein>
<feature type="signal peptide" evidence="2">
    <location>
        <begin position="1"/>
        <end position="27"/>
    </location>
</feature>
<sequence>MGSRSIFWERALSIFNLVFTLCHSASGITVNAMRNMCPSPISETTEQEVILSPCGMRLFYLEIELTTPADLSRPACHPSHSGQVTRSVVLASSLTNCFSLPPLRESLPRRPAHSTPPDRLESILAHSSLQPLRQHLESLQFSLSGSKSASRDSQSPFLIPSSSTPLRHPGTSPPPPRPPIPHFRFQRSSQSLSWKLAQLSGSRDAQSI</sequence>
<comment type="caution">
    <text evidence="3">The sequence shown here is derived from an EMBL/GenBank/DDBJ whole genome shotgun (WGS) entry which is preliminary data.</text>
</comment>
<feature type="region of interest" description="Disordered" evidence="1">
    <location>
        <begin position="143"/>
        <end position="189"/>
    </location>
</feature>
<organism evidence="3 4">
    <name type="scientific">Portunus trituberculatus</name>
    <name type="common">Swimming crab</name>
    <name type="synonym">Neptunus trituberculatus</name>
    <dbReference type="NCBI Taxonomy" id="210409"/>
    <lineage>
        <taxon>Eukaryota</taxon>
        <taxon>Metazoa</taxon>
        <taxon>Ecdysozoa</taxon>
        <taxon>Arthropoda</taxon>
        <taxon>Crustacea</taxon>
        <taxon>Multicrustacea</taxon>
        <taxon>Malacostraca</taxon>
        <taxon>Eumalacostraca</taxon>
        <taxon>Eucarida</taxon>
        <taxon>Decapoda</taxon>
        <taxon>Pleocyemata</taxon>
        <taxon>Brachyura</taxon>
        <taxon>Eubrachyura</taxon>
        <taxon>Portunoidea</taxon>
        <taxon>Portunidae</taxon>
        <taxon>Portuninae</taxon>
        <taxon>Portunus</taxon>
    </lineage>
</organism>
<dbReference type="Proteomes" id="UP000324222">
    <property type="component" value="Unassembled WGS sequence"/>
</dbReference>
<keyword evidence="4" id="KW-1185">Reference proteome</keyword>
<feature type="chain" id="PRO_5022986995" evidence="2">
    <location>
        <begin position="28"/>
        <end position="208"/>
    </location>
</feature>
<name>A0A5B7HI92_PORTR</name>
<feature type="compositionally biased region" description="Pro residues" evidence="1">
    <location>
        <begin position="171"/>
        <end position="181"/>
    </location>
</feature>
<evidence type="ECO:0000256" key="2">
    <source>
        <dbReference type="SAM" id="SignalP"/>
    </source>
</evidence>
<feature type="compositionally biased region" description="Polar residues" evidence="1">
    <location>
        <begin position="143"/>
        <end position="164"/>
    </location>
</feature>
<evidence type="ECO:0000313" key="4">
    <source>
        <dbReference type="Proteomes" id="UP000324222"/>
    </source>
</evidence>
<evidence type="ECO:0000313" key="3">
    <source>
        <dbReference type="EMBL" id="MPC69903.1"/>
    </source>
</evidence>
<keyword evidence="2" id="KW-0732">Signal</keyword>
<reference evidence="3 4" key="1">
    <citation type="submission" date="2019-05" db="EMBL/GenBank/DDBJ databases">
        <title>Another draft genome of Portunus trituberculatus and its Hox gene families provides insights of decapod evolution.</title>
        <authorList>
            <person name="Jeong J.-H."/>
            <person name="Song I."/>
            <person name="Kim S."/>
            <person name="Choi T."/>
            <person name="Kim D."/>
            <person name="Ryu S."/>
            <person name="Kim W."/>
        </authorList>
    </citation>
    <scope>NUCLEOTIDE SEQUENCE [LARGE SCALE GENOMIC DNA]</scope>
    <source>
        <tissue evidence="3">Muscle</tissue>
    </source>
</reference>